<dbReference type="InterPro" id="IPR003611">
    <property type="entry name" value="NUMOD3"/>
</dbReference>
<name>A0A6J5KRM2_9CAUD</name>
<dbReference type="GO" id="GO:0003677">
    <property type="term" value="F:DNA binding"/>
    <property type="evidence" value="ECO:0007669"/>
    <property type="project" value="InterPro"/>
</dbReference>
<dbReference type="EMBL" id="LR798231">
    <property type="protein sequence ID" value="CAB5208680.1"/>
    <property type="molecule type" value="Genomic_DNA"/>
</dbReference>
<organism evidence="3">
    <name type="scientific">uncultured Caudovirales phage</name>
    <dbReference type="NCBI Taxonomy" id="2100421"/>
    <lineage>
        <taxon>Viruses</taxon>
        <taxon>Duplodnaviria</taxon>
        <taxon>Heunggongvirae</taxon>
        <taxon>Uroviricota</taxon>
        <taxon>Caudoviricetes</taxon>
        <taxon>Peduoviridae</taxon>
        <taxon>Maltschvirus</taxon>
        <taxon>Maltschvirus maltsch</taxon>
    </lineage>
</organism>
<evidence type="ECO:0000313" key="3">
    <source>
        <dbReference type="EMBL" id="CAB4125088.1"/>
    </source>
</evidence>
<accession>A0A6J5KRM2</accession>
<protein>
    <submittedName>
        <fullName evidence="3">Nuclease associated modular domain 3</fullName>
    </submittedName>
</protein>
<evidence type="ECO:0000259" key="2">
    <source>
        <dbReference type="Pfam" id="PF07460"/>
    </source>
</evidence>
<feature type="domain" description="Nuclease associated modular" evidence="2">
    <location>
        <begin position="147"/>
        <end position="183"/>
    </location>
</feature>
<evidence type="ECO:0000256" key="1">
    <source>
        <dbReference type="SAM" id="MobiDB-lite"/>
    </source>
</evidence>
<gene>
    <name evidence="4" type="ORF">UFOVP181_116</name>
    <name evidence="3" type="ORF">UFOVP57_46</name>
</gene>
<dbReference type="EMBL" id="LR796187">
    <property type="protein sequence ID" value="CAB4125088.1"/>
    <property type="molecule type" value="Genomic_DNA"/>
</dbReference>
<proteinExistence type="predicted"/>
<dbReference type="SUPFAM" id="SSF64496">
    <property type="entry name" value="DNA-binding domain of intron-encoded endonucleases"/>
    <property type="match status" value="1"/>
</dbReference>
<feature type="region of interest" description="Disordered" evidence="1">
    <location>
        <begin position="130"/>
        <end position="149"/>
    </location>
</feature>
<reference evidence="3" key="1">
    <citation type="submission" date="2020-04" db="EMBL/GenBank/DDBJ databases">
        <authorList>
            <person name="Chiriac C."/>
            <person name="Salcher M."/>
            <person name="Ghai R."/>
            <person name="Kavagutti S V."/>
        </authorList>
    </citation>
    <scope>NUCLEOTIDE SEQUENCE</scope>
</reference>
<evidence type="ECO:0000313" key="4">
    <source>
        <dbReference type="EMBL" id="CAB5208680.1"/>
    </source>
</evidence>
<dbReference type="Pfam" id="PF07460">
    <property type="entry name" value="NUMOD3"/>
    <property type="match status" value="1"/>
</dbReference>
<sequence>MFIQNKYSKYYYNIVNRAKSRDLELDIYTEKHHIIPKSFFKEYTAGGWLEGNPNLKDNLVKLTAREHFICHLLLVRMTEGQAKIKMTHAAWRMCLKDSTGVNKRDYKISSRIYESLRVKRSEFLKAEAGPNHYNRGRKTGRTKDDFTPEWKAKISAAAKERNTGEKNPMFGKTHNEETRAKLSATRKAKAGTPGWNVRPPCSDEKANKIKLANMGKRWVHNKATKERKYIDPLLVANYVTIGWELGLGPK</sequence>